<dbReference type="PROSITE" id="PS50102">
    <property type="entry name" value="RRM"/>
    <property type="match status" value="1"/>
</dbReference>
<keyword evidence="5" id="KW-1185">Reference proteome</keyword>
<feature type="domain" description="RRM" evidence="3">
    <location>
        <begin position="118"/>
        <end position="188"/>
    </location>
</feature>
<dbReference type="InterPro" id="IPR035979">
    <property type="entry name" value="RBD_domain_sf"/>
</dbReference>
<protein>
    <submittedName>
        <fullName evidence="4">Nucleolin 1</fullName>
    </submittedName>
</protein>
<organism evidence="4 5">
    <name type="scientific">Cardamine amara subsp. amara</name>
    <dbReference type="NCBI Taxonomy" id="228776"/>
    <lineage>
        <taxon>Eukaryota</taxon>
        <taxon>Viridiplantae</taxon>
        <taxon>Streptophyta</taxon>
        <taxon>Embryophyta</taxon>
        <taxon>Tracheophyta</taxon>
        <taxon>Spermatophyta</taxon>
        <taxon>Magnoliopsida</taxon>
        <taxon>eudicotyledons</taxon>
        <taxon>Gunneridae</taxon>
        <taxon>Pentapetalae</taxon>
        <taxon>rosids</taxon>
        <taxon>malvids</taxon>
        <taxon>Brassicales</taxon>
        <taxon>Brassicaceae</taxon>
        <taxon>Cardamineae</taxon>
        <taxon>Cardamine</taxon>
    </lineage>
</organism>
<evidence type="ECO:0000256" key="2">
    <source>
        <dbReference type="SAM" id="MobiDB-lite"/>
    </source>
</evidence>
<feature type="compositionally biased region" description="Low complexity" evidence="2">
    <location>
        <begin position="229"/>
        <end position="253"/>
    </location>
</feature>
<dbReference type="Proteomes" id="UP001558713">
    <property type="component" value="Unassembled WGS sequence"/>
</dbReference>
<evidence type="ECO:0000256" key="1">
    <source>
        <dbReference type="PROSITE-ProRule" id="PRU00176"/>
    </source>
</evidence>
<dbReference type="AlphaFoldDB" id="A0ABD1ART8"/>
<evidence type="ECO:0000313" key="4">
    <source>
        <dbReference type="EMBL" id="KAL1209480.1"/>
    </source>
</evidence>
<feature type="region of interest" description="Disordered" evidence="2">
    <location>
        <begin position="225"/>
        <end position="253"/>
    </location>
</feature>
<dbReference type="EMBL" id="JBANAX010000416">
    <property type="protein sequence ID" value="KAL1209480.1"/>
    <property type="molecule type" value="Genomic_DNA"/>
</dbReference>
<proteinExistence type="predicted"/>
<name>A0ABD1ART8_CARAN</name>
<evidence type="ECO:0000259" key="3">
    <source>
        <dbReference type="PROSITE" id="PS50102"/>
    </source>
</evidence>
<comment type="caution">
    <text evidence="4">The sequence shown here is derived from an EMBL/GenBank/DDBJ whole genome shotgun (WGS) entry which is preliminary data.</text>
</comment>
<reference evidence="4 5" key="1">
    <citation type="submission" date="2024-04" db="EMBL/GenBank/DDBJ databases">
        <title>Genome assembly C_amara_ONT_v2.</title>
        <authorList>
            <person name="Yant L."/>
            <person name="Moore C."/>
            <person name="Slenker M."/>
        </authorList>
    </citation>
    <scope>NUCLEOTIDE SEQUENCE [LARGE SCALE GENOMIC DNA]</scope>
    <source>
        <tissue evidence="4">Leaf</tissue>
    </source>
</reference>
<keyword evidence="1" id="KW-0694">RNA-binding</keyword>
<dbReference type="InterPro" id="IPR000504">
    <property type="entry name" value="RRM_dom"/>
</dbReference>
<gene>
    <name evidence="4" type="ORF">V5N11_022821</name>
</gene>
<accession>A0ABD1ART8</accession>
<evidence type="ECO:0000313" key="5">
    <source>
        <dbReference type="Proteomes" id="UP001558713"/>
    </source>
</evidence>
<sequence length="253" mass="27193">MDESAIRVQELKMTAEIQKCRTARVTVTGYDRTLPEADIKRELTRVFSSCGEVALFNAPIGSRSARIVIVGEGVKEKALQLNGTASDVGTLLVTDVSMNVMPPDISARRDEAVLKSRTKICVSGYDTSLPEDDIKSALTNLLSSCGEVMGVVMPRSKGSAIVSFMVEGAKEKAVELSGCDMGGRTLDIFAVGGQRKNGFHPLVNAQGQPYLFGYPPDLLERMLKKYKPTTESSSSSLQSKKTTESSSSSSSLP</sequence>
<dbReference type="SUPFAM" id="SSF54928">
    <property type="entry name" value="RNA-binding domain, RBD"/>
    <property type="match status" value="1"/>
</dbReference>
<dbReference type="InterPro" id="IPR012677">
    <property type="entry name" value="Nucleotide-bd_a/b_plait_sf"/>
</dbReference>
<dbReference type="Gene3D" id="3.30.70.330">
    <property type="match status" value="1"/>
</dbReference>
<dbReference type="GO" id="GO:0003723">
    <property type="term" value="F:RNA binding"/>
    <property type="evidence" value="ECO:0007669"/>
    <property type="project" value="UniProtKB-UniRule"/>
</dbReference>